<organism evidence="4 5">
    <name type="scientific">Lasius niger</name>
    <name type="common">Black garden ant</name>
    <dbReference type="NCBI Taxonomy" id="67767"/>
    <lineage>
        <taxon>Eukaryota</taxon>
        <taxon>Metazoa</taxon>
        <taxon>Ecdysozoa</taxon>
        <taxon>Arthropoda</taxon>
        <taxon>Hexapoda</taxon>
        <taxon>Insecta</taxon>
        <taxon>Pterygota</taxon>
        <taxon>Neoptera</taxon>
        <taxon>Endopterygota</taxon>
        <taxon>Hymenoptera</taxon>
        <taxon>Apocrita</taxon>
        <taxon>Aculeata</taxon>
        <taxon>Formicoidea</taxon>
        <taxon>Formicidae</taxon>
        <taxon>Formicinae</taxon>
        <taxon>Lasius</taxon>
        <taxon>Lasius</taxon>
    </lineage>
</organism>
<dbReference type="InterPro" id="IPR050372">
    <property type="entry name" value="Neurexin-related_CASP"/>
</dbReference>
<sequence length="211" mass="23802">MPSRPQRSAEGHKAHRVYDRKPKLYFEENNRGLSKKIETKEKQNRNAFVPWVHINLGAGENEMASARGLTLNDLSWHEVNLTRREANISLQIDVIHTTRSQLPGRFFELNIHFGVFIGGQGNFNELFLGHTDYLRGCMADIIYNGAKVIEYARSRKGQSEATAVTWGCSPEFDATRSTEVSFVEDGAFVAIPRPIPRSGSRYIPKVPLSAL</sequence>
<feature type="region of interest" description="Disordered" evidence="2">
    <location>
        <begin position="1"/>
        <end position="20"/>
    </location>
</feature>
<evidence type="ECO:0000256" key="2">
    <source>
        <dbReference type="SAM" id="MobiDB-lite"/>
    </source>
</evidence>
<evidence type="ECO:0000259" key="3">
    <source>
        <dbReference type="PROSITE" id="PS50025"/>
    </source>
</evidence>
<dbReference type="Proteomes" id="UP000036403">
    <property type="component" value="Unassembled WGS sequence"/>
</dbReference>
<feature type="domain" description="Laminin G" evidence="3">
    <location>
        <begin position="1"/>
        <end position="168"/>
    </location>
</feature>
<dbReference type="PANTHER" id="PTHR15036:SF56">
    <property type="entry name" value="KON-TIKI, ISOFORM B"/>
    <property type="match status" value="1"/>
</dbReference>
<protein>
    <submittedName>
        <fullName evidence="4">Chondroitin sulfate proteoglycan 4</fullName>
    </submittedName>
</protein>
<dbReference type="EMBL" id="LBMM01001523">
    <property type="protein sequence ID" value="KMQ96145.1"/>
    <property type="molecule type" value="Genomic_DNA"/>
</dbReference>
<gene>
    <name evidence="4" type="ORF">RF55_3592</name>
</gene>
<feature type="compositionally biased region" description="Basic and acidic residues" evidence="2">
    <location>
        <begin position="7"/>
        <end position="20"/>
    </location>
</feature>
<evidence type="ECO:0000313" key="5">
    <source>
        <dbReference type="Proteomes" id="UP000036403"/>
    </source>
</evidence>
<dbReference type="SUPFAM" id="SSF49899">
    <property type="entry name" value="Concanavalin A-like lectins/glucanases"/>
    <property type="match status" value="1"/>
</dbReference>
<dbReference type="PROSITE" id="PS50025">
    <property type="entry name" value="LAM_G_DOMAIN"/>
    <property type="match status" value="1"/>
</dbReference>
<dbReference type="Gene3D" id="2.60.120.200">
    <property type="match status" value="1"/>
</dbReference>
<keyword evidence="5" id="KW-1185">Reference proteome</keyword>
<dbReference type="OrthoDB" id="430044at2759"/>
<accession>A0A0J7NUT0</accession>
<dbReference type="PaxDb" id="67767-A0A0J7NUT0"/>
<dbReference type="InterPro" id="IPR013320">
    <property type="entry name" value="ConA-like_dom_sf"/>
</dbReference>
<dbReference type="PANTHER" id="PTHR15036">
    <property type="entry name" value="PIKACHURIN-LIKE PROTEIN"/>
    <property type="match status" value="1"/>
</dbReference>
<dbReference type="InterPro" id="IPR001791">
    <property type="entry name" value="Laminin_G"/>
</dbReference>
<name>A0A0J7NUT0_LASNI</name>
<dbReference type="Pfam" id="PF02210">
    <property type="entry name" value="Laminin_G_2"/>
    <property type="match status" value="1"/>
</dbReference>
<dbReference type="STRING" id="67767.A0A0J7NUT0"/>
<evidence type="ECO:0000256" key="1">
    <source>
        <dbReference type="PROSITE-ProRule" id="PRU00122"/>
    </source>
</evidence>
<evidence type="ECO:0000313" key="4">
    <source>
        <dbReference type="EMBL" id="KMQ96145.1"/>
    </source>
</evidence>
<reference evidence="4 5" key="1">
    <citation type="submission" date="2015-04" db="EMBL/GenBank/DDBJ databases">
        <title>Lasius niger genome sequencing.</title>
        <authorList>
            <person name="Konorov E.A."/>
            <person name="Nikitin M.A."/>
            <person name="Kirill M.V."/>
            <person name="Chang P."/>
        </authorList>
    </citation>
    <scope>NUCLEOTIDE SEQUENCE [LARGE SCALE GENOMIC DNA]</scope>
    <source>
        <tissue evidence="4">Whole</tissue>
    </source>
</reference>
<dbReference type="CDD" id="cd00110">
    <property type="entry name" value="LamG"/>
    <property type="match status" value="1"/>
</dbReference>
<dbReference type="AlphaFoldDB" id="A0A0J7NUT0"/>
<comment type="caution">
    <text evidence="1">Lacks conserved residue(s) required for the propagation of feature annotation.</text>
</comment>
<proteinExistence type="predicted"/>
<comment type="caution">
    <text evidence="4">The sequence shown here is derived from an EMBL/GenBank/DDBJ whole genome shotgun (WGS) entry which is preliminary data.</text>
</comment>